<dbReference type="KEGG" id="dgr:6557031"/>
<proteinExistence type="predicted"/>
<dbReference type="InParanoid" id="B4J2T5"/>
<evidence type="ECO:0000313" key="2">
    <source>
        <dbReference type="Proteomes" id="UP000001070"/>
    </source>
</evidence>
<sequence>MADDEDKPKKHTLDTLFQVYCNYKLAAAELETEEFHSILLSQLDSWLTQARLMPAPITRIQTGLIYMRYKKWRLEYEDFLEVLQILCSESDLNYDQLKETLIAAGPPLGATEVVVVK</sequence>
<name>B4J2T5_DROGR</name>
<dbReference type="eggNOG" id="KOG4070">
    <property type="taxonomic scope" value="Eukaryota"/>
</dbReference>
<reference evidence="1 2" key="1">
    <citation type="journal article" date="2007" name="Nature">
        <title>Evolution of genes and genomes on the Drosophila phylogeny.</title>
        <authorList>
            <consortium name="Drosophila 12 Genomes Consortium"/>
            <person name="Clark A.G."/>
            <person name="Eisen M.B."/>
            <person name="Smith D.R."/>
            <person name="Bergman C.M."/>
            <person name="Oliver B."/>
            <person name="Markow T.A."/>
            <person name="Kaufman T.C."/>
            <person name="Kellis M."/>
            <person name="Gelbart W."/>
            <person name="Iyer V.N."/>
            <person name="Pollard D.A."/>
            <person name="Sackton T.B."/>
            <person name="Larracuente A.M."/>
            <person name="Singh N.D."/>
            <person name="Abad J.P."/>
            <person name="Abt D.N."/>
            <person name="Adryan B."/>
            <person name="Aguade M."/>
            <person name="Akashi H."/>
            <person name="Anderson W.W."/>
            <person name="Aquadro C.F."/>
            <person name="Ardell D.H."/>
            <person name="Arguello R."/>
            <person name="Artieri C.G."/>
            <person name="Barbash D.A."/>
            <person name="Barker D."/>
            <person name="Barsanti P."/>
            <person name="Batterham P."/>
            <person name="Batzoglou S."/>
            <person name="Begun D."/>
            <person name="Bhutkar A."/>
            <person name="Blanco E."/>
            <person name="Bosak S.A."/>
            <person name="Bradley R.K."/>
            <person name="Brand A.D."/>
            <person name="Brent M.R."/>
            <person name="Brooks A.N."/>
            <person name="Brown R.H."/>
            <person name="Butlin R.K."/>
            <person name="Caggese C."/>
            <person name="Calvi B.R."/>
            <person name="Bernardo de Carvalho A."/>
            <person name="Caspi A."/>
            <person name="Castrezana S."/>
            <person name="Celniker S.E."/>
            <person name="Chang J.L."/>
            <person name="Chapple C."/>
            <person name="Chatterji S."/>
            <person name="Chinwalla A."/>
            <person name="Civetta A."/>
            <person name="Clifton S.W."/>
            <person name="Comeron J.M."/>
            <person name="Costello J.C."/>
            <person name="Coyne J.A."/>
            <person name="Daub J."/>
            <person name="David R.G."/>
            <person name="Delcher A.L."/>
            <person name="Delehaunty K."/>
            <person name="Do C.B."/>
            <person name="Ebling H."/>
            <person name="Edwards K."/>
            <person name="Eickbush T."/>
            <person name="Evans J.D."/>
            <person name="Filipski A."/>
            <person name="Findeiss S."/>
            <person name="Freyhult E."/>
            <person name="Fulton L."/>
            <person name="Fulton R."/>
            <person name="Garcia A.C."/>
            <person name="Gardiner A."/>
            <person name="Garfield D.A."/>
            <person name="Garvin B.E."/>
            <person name="Gibson G."/>
            <person name="Gilbert D."/>
            <person name="Gnerre S."/>
            <person name="Godfrey J."/>
            <person name="Good R."/>
            <person name="Gotea V."/>
            <person name="Gravely B."/>
            <person name="Greenberg A.J."/>
            <person name="Griffiths-Jones S."/>
            <person name="Gross S."/>
            <person name="Guigo R."/>
            <person name="Gustafson E.A."/>
            <person name="Haerty W."/>
            <person name="Hahn M.W."/>
            <person name="Halligan D.L."/>
            <person name="Halpern A.L."/>
            <person name="Halter G.M."/>
            <person name="Han M.V."/>
            <person name="Heger A."/>
            <person name="Hillier L."/>
            <person name="Hinrichs A.S."/>
            <person name="Holmes I."/>
            <person name="Hoskins R.A."/>
            <person name="Hubisz M.J."/>
            <person name="Hultmark D."/>
            <person name="Huntley M.A."/>
            <person name="Jaffe D.B."/>
            <person name="Jagadeeshan S."/>
            <person name="Jeck W.R."/>
            <person name="Johnson J."/>
            <person name="Jones C.D."/>
            <person name="Jordan W.C."/>
            <person name="Karpen G.H."/>
            <person name="Kataoka E."/>
            <person name="Keightley P.D."/>
            <person name="Kheradpour P."/>
            <person name="Kirkness E.F."/>
            <person name="Koerich L.B."/>
            <person name="Kristiansen K."/>
            <person name="Kudrna D."/>
            <person name="Kulathinal R.J."/>
            <person name="Kumar S."/>
            <person name="Kwok R."/>
            <person name="Lander E."/>
            <person name="Langley C.H."/>
            <person name="Lapoint R."/>
            <person name="Lazzaro B.P."/>
            <person name="Lee S.J."/>
            <person name="Levesque L."/>
            <person name="Li R."/>
            <person name="Lin C.F."/>
            <person name="Lin M.F."/>
            <person name="Lindblad-Toh K."/>
            <person name="Llopart A."/>
            <person name="Long M."/>
            <person name="Low L."/>
            <person name="Lozovsky E."/>
            <person name="Lu J."/>
            <person name="Luo M."/>
            <person name="Machado C.A."/>
            <person name="Makalowski W."/>
            <person name="Marzo M."/>
            <person name="Matsuda M."/>
            <person name="Matzkin L."/>
            <person name="McAllister B."/>
            <person name="McBride C.S."/>
            <person name="McKernan B."/>
            <person name="McKernan K."/>
            <person name="Mendez-Lago M."/>
            <person name="Minx P."/>
            <person name="Mollenhauer M.U."/>
            <person name="Montooth K."/>
            <person name="Mount S.M."/>
            <person name="Mu X."/>
            <person name="Myers E."/>
            <person name="Negre B."/>
            <person name="Newfeld S."/>
            <person name="Nielsen R."/>
            <person name="Noor M.A."/>
            <person name="O'Grady P."/>
            <person name="Pachter L."/>
            <person name="Papaceit M."/>
            <person name="Parisi M.J."/>
            <person name="Parisi M."/>
            <person name="Parts L."/>
            <person name="Pedersen J.S."/>
            <person name="Pesole G."/>
            <person name="Phillippy A.M."/>
            <person name="Ponting C.P."/>
            <person name="Pop M."/>
            <person name="Porcelli D."/>
            <person name="Powell J.R."/>
            <person name="Prohaska S."/>
            <person name="Pruitt K."/>
            <person name="Puig M."/>
            <person name="Quesneville H."/>
            <person name="Ram K.R."/>
            <person name="Rand D."/>
            <person name="Rasmussen M.D."/>
            <person name="Reed L.K."/>
            <person name="Reenan R."/>
            <person name="Reily A."/>
            <person name="Remington K.A."/>
            <person name="Rieger T.T."/>
            <person name="Ritchie M.G."/>
            <person name="Robin C."/>
            <person name="Rogers Y.H."/>
            <person name="Rohde C."/>
            <person name="Rozas J."/>
            <person name="Rubenfield M.J."/>
            <person name="Ruiz A."/>
            <person name="Russo S."/>
            <person name="Salzberg S.L."/>
            <person name="Sanchez-Gracia A."/>
            <person name="Saranga D.J."/>
            <person name="Sato H."/>
            <person name="Schaeffer S.W."/>
            <person name="Schatz M.C."/>
            <person name="Schlenke T."/>
            <person name="Schwartz R."/>
            <person name="Segarra C."/>
            <person name="Singh R.S."/>
            <person name="Sirot L."/>
            <person name="Sirota M."/>
            <person name="Sisneros N.B."/>
            <person name="Smith C.D."/>
            <person name="Smith T.F."/>
            <person name="Spieth J."/>
            <person name="Stage D.E."/>
            <person name="Stark A."/>
            <person name="Stephan W."/>
            <person name="Strausberg R.L."/>
            <person name="Strempel S."/>
            <person name="Sturgill D."/>
            <person name="Sutton G."/>
            <person name="Sutton G.G."/>
            <person name="Tao W."/>
            <person name="Teichmann S."/>
            <person name="Tobari Y.N."/>
            <person name="Tomimura Y."/>
            <person name="Tsolas J.M."/>
            <person name="Valente V.L."/>
            <person name="Venter E."/>
            <person name="Venter J.C."/>
            <person name="Vicario S."/>
            <person name="Vieira F.G."/>
            <person name="Vilella A.J."/>
            <person name="Villasante A."/>
            <person name="Walenz B."/>
            <person name="Wang J."/>
            <person name="Wasserman M."/>
            <person name="Watts T."/>
            <person name="Wilson D."/>
            <person name="Wilson R.K."/>
            <person name="Wing R.A."/>
            <person name="Wolfner M.F."/>
            <person name="Wong A."/>
            <person name="Wong G.K."/>
            <person name="Wu C.I."/>
            <person name="Wu G."/>
            <person name="Yamamoto D."/>
            <person name="Yang H.P."/>
            <person name="Yang S.P."/>
            <person name="Yorke J.A."/>
            <person name="Yoshida K."/>
            <person name="Zdobnov E."/>
            <person name="Zhang P."/>
            <person name="Zhang Y."/>
            <person name="Zimin A.V."/>
            <person name="Baldwin J."/>
            <person name="Abdouelleil A."/>
            <person name="Abdulkadir J."/>
            <person name="Abebe A."/>
            <person name="Abera B."/>
            <person name="Abreu J."/>
            <person name="Acer S.C."/>
            <person name="Aftuck L."/>
            <person name="Alexander A."/>
            <person name="An P."/>
            <person name="Anderson E."/>
            <person name="Anderson S."/>
            <person name="Arachi H."/>
            <person name="Azer M."/>
            <person name="Bachantsang P."/>
            <person name="Barry A."/>
            <person name="Bayul T."/>
            <person name="Berlin A."/>
            <person name="Bessette D."/>
            <person name="Bloom T."/>
            <person name="Blye J."/>
            <person name="Boguslavskiy L."/>
            <person name="Bonnet C."/>
            <person name="Boukhgalter B."/>
            <person name="Bourzgui I."/>
            <person name="Brown A."/>
            <person name="Cahill P."/>
            <person name="Channer S."/>
            <person name="Cheshatsang Y."/>
            <person name="Chuda L."/>
            <person name="Citroen M."/>
            <person name="Collymore A."/>
            <person name="Cooke P."/>
            <person name="Costello M."/>
            <person name="D'Aco K."/>
            <person name="Daza R."/>
            <person name="De Haan G."/>
            <person name="DeGray S."/>
            <person name="DeMaso C."/>
            <person name="Dhargay N."/>
            <person name="Dooley K."/>
            <person name="Dooley E."/>
            <person name="Doricent M."/>
            <person name="Dorje P."/>
            <person name="Dorjee K."/>
            <person name="Dupes A."/>
            <person name="Elong R."/>
            <person name="Falk J."/>
            <person name="Farina A."/>
            <person name="Faro S."/>
            <person name="Ferguson D."/>
            <person name="Fisher S."/>
            <person name="Foley C.D."/>
            <person name="Franke A."/>
            <person name="Friedrich D."/>
            <person name="Gadbois L."/>
            <person name="Gearin G."/>
            <person name="Gearin C.R."/>
            <person name="Giannoukos G."/>
            <person name="Goode T."/>
            <person name="Graham J."/>
            <person name="Grandbois E."/>
            <person name="Grewal S."/>
            <person name="Gyaltsen K."/>
            <person name="Hafez N."/>
            <person name="Hagos B."/>
            <person name="Hall J."/>
            <person name="Henson C."/>
            <person name="Hollinger A."/>
            <person name="Honan T."/>
            <person name="Huard M.D."/>
            <person name="Hughes L."/>
            <person name="Hurhula B."/>
            <person name="Husby M.E."/>
            <person name="Kamat A."/>
            <person name="Kanga B."/>
            <person name="Kashin S."/>
            <person name="Khazanovich D."/>
            <person name="Kisner P."/>
            <person name="Lance K."/>
            <person name="Lara M."/>
            <person name="Lee W."/>
            <person name="Lennon N."/>
            <person name="Letendre F."/>
            <person name="LeVine R."/>
            <person name="Lipovsky A."/>
            <person name="Liu X."/>
            <person name="Liu J."/>
            <person name="Liu S."/>
            <person name="Lokyitsang T."/>
            <person name="Lokyitsang Y."/>
            <person name="Lubonja R."/>
            <person name="Lui A."/>
            <person name="MacDonald P."/>
            <person name="Magnisalis V."/>
            <person name="Maru K."/>
            <person name="Matthews C."/>
            <person name="McCusker W."/>
            <person name="McDonough S."/>
            <person name="Mehta T."/>
            <person name="Meldrim J."/>
            <person name="Meneus L."/>
            <person name="Mihai O."/>
            <person name="Mihalev A."/>
            <person name="Mihova T."/>
            <person name="Mittelman R."/>
            <person name="Mlenga V."/>
            <person name="Montmayeur A."/>
            <person name="Mulrain L."/>
            <person name="Navidi A."/>
            <person name="Naylor J."/>
            <person name="Negash T."/>
            <person name="Nguyen T."/>
            <person name="Nguyen N."/>
            <person name="Nicol R."/>
            <person name="Norbu C."/>
            <person name="Norbu N."/>
            <person name="Novod N."/>
            <person name="O'Neill B."/>
            <person name="Osman S."/>
            <person name="Markiewicz E."/>
            <person name="Oyono O.L."/>
            <person name="Patti C."/>
            <person name="Phunkhang P."/>
            <person name="Pierre F."/>
            <person name="Priest M."/>
            <person name="Raghuraman S."/>
            <person name="Rege F."/>
            <person name="Reyes R."/>
            <person name="Rise C."/>
            <person name="Rogov P."/>
            <person name="Ross K."/>
            <person name="Ryan E."/>
            <person name="Settipalli S."/>
            <person name="Shea T."/>
            <person name="Sherpa N."/>
            <person name="Shi L."/>
            <person name="Shih D."/>
            <person name="Sparrow T."/>
            <person name="Spaulding J."/>
            <person name="Stalker J."/>
            <person name="Stange-Thomann N."/>
            <person name="Stavropoulos S."/>
            <person name="Stone C."/>
            <person name="Strader C."/>
            <person name="Tesfaye S."/>
            <person name="Thomson T."/>
            <person name="Thoulutsang Y."/>
            <person name="Thoulutsang D."/>
            <person name="Topham K."/>
            <person name="Topping I."/>
            <person name="Tsamla T."/>
            <person name="Vassiliev H."/>
            <person name="Vo A."/>
            <person name="Wangchuk T."/>
            <person name="Wangdi T."/>
            <person name="Weiand M."/>
            <person name="Wilkinson J."/>
            <person name="Wilson A."/>
            <person name="Yadav S."/>
            <person name="Young G."/>
            <person name="Yu Q."/>
            <person name="Zembek L."/>
            <person name="Zhong D."/>
            <person name="Zimmer A."/>
            <person name="Zwirko Z."/>
            <person name="Jaffe D.B."/>
            <person name="Alvarez P."/>
            <person name="Brockman W."/>
            <person name="Butler J."/>
            <person name="Chin C."/>
            <person name="Gnerre S."/>
            <person name="Grabherr M."/>
            <person name="Kleber M."/>
            <person name="Mauceli E."/>
            <person name="MacCallum I."/>
        </authorList>
    </citation>
    <scope>NUCLEOTIDE SEQUENCE [LARGE SCALE GENOMIC DNA]</scope>
    <source>
        <strain evidence="2">Tucson 15287-2541.00</strain>
    </source>
</reference>
<dbReference type="Proteomes" id="UP000001070">
    <property type="component" value="Unassembled WGS sequence"/>
</dbReference>
<dbReference type="SUPFAM" id="SSF47473">
    <property type="entry name" value="EF-hand"/>
    <property type="match status" value="1"/>
</dbReference>
<dbReference type="AlphaFoldDB" id="B4J2T5"/>
<dbReference type="HOGENOM" id="CLU_171300_0_0_1"/>
<evidence type="ECO:0000313" key="1">
    <source>
        <dbReference type="EMBL" id="EDV96076.1"/>
    </source>
</evidence>
<organism evidence="2">
    <name type="scientific">Drosophila grimshawi</name>
    <name type="common">Hawaiian fruit fly</name>
    <name type="synonym">Idiomyia grimshawi</name>
    <dbReference type="NCBI Taxonomy" id="7222"/>
    <lineage>
        <taxon>Eukaryota</taxon>
        <taxon>Metazoa</taxon>
        <taxon>Ecdysozoa</taxon>
        <taxon>Arthropoda</taxon>
        <taxon>Hexapoda</taxon>
        <taxon>Insecta</taxon>
        <taxon>Pterygota</taxon>
        <taxon>Neoptera</taxon>
        <taxon>Endopterygota</taxon>
        <taxon>Diptera</taxon>
        <taxon>Brachycera</taxon>
        <taxon>Muscomorpha</taxon>
        <taxon>Ephydroidea</taxon>
        <taxon>Drosophilidae</taxon>
        <taxon>Drosophila</taxon>
        <taxon>Hawaiian Drosophila</taxon>
    </lineage>
</organism>
<accession>B4J2T5</accession>
<dbReference type="OMA" id="LFMVYAN"/>
<dbReference type="Gene3D" id="1.10.238.10">
    <property type="entry name" value="EF-hand"/>
    <property type="match status" value="1"/>
</dbReference>
<gene>
    <name evidence="1" type="primary">Dgri\GH15412</name>
    <name evidence="1" type="ORF">Dgri_GH15412</name>
</gene>
<dbReference type="EMBL" id="CH916366">
    <property type="protein sequence ID" value="EDV96076.1"/>
    <property type="molecule type" value="Genomic_DNA"/>
</dbReference>
<protein>
    <submittedName>
        <fullName evidence="1">GH15412</fullName>
    </submittedName>
</protein>
<dbReference type="PhylomeDB" id="B4J2T5"/>
<dbReference type="InterPro" id="IPR011992">
    <property type="entry name" value="EF-hand-dom_pair"/>
</dbReference>
<keyword evidence="2" id="KW-1185">Reference proteome</keyword>
<dbReference type="OrthoDB" id="548799at2759"/>